<dbReference type="Proteomes" id="UP000241868">
    <property type="component" value="Unassembled WGS sequence"/>
</dbReference>
<dbReference type="InterPro" id="IPR016446">
    <property type="entry name" value="Flavin_OxRdtase_Frp"/>
</dbReference>
<dbReference type="RefSeq" id="WP_106741280.1">
    <property type="nucleotide sequence ID" value="NZ_PXYY01000027.1"/>
</dbReference>
<dbReference type="InterPro" id="IPR000415">
    <property type="entry name" value="Nitroreductase-like"/>
</dbReference>
<evidence type="ECO:0000313" key="8">
    <source>
        <dbReference type="Proteomes" id="UP000241868"/>
    </source>
</evidence>
<gene>
    <name evidence="7" type="ORF">C7N83_05800</name>
</gene>
<dbReference type="SUPFAM" id="SSF55469">
    <property type="entry name" value="FMN-dependent nitroreductase-like"/>
    <property type="match status" value="1"/>
</dbReference>
<dbReference type="OrthoDB" id="3181400at2"/>
<feature type="domain" description="Nitroreductase" evidence="6">
    <location>
        <begin position="14"/>
        <end position="163"/>
    </location>
</feature>
<comment type="caution">
    <text evidence="7">The sequence shown here is derived from an EMBL/GenBank/DDBJ whole genome shotgun (WGS) entry which is preliminary data.</text>
</comment>
<keyword evidence="5" id="KW-0521">NADP</keyword>
<proteinExistence type="inferred from homology"/>
<evidence type="ECO:0000256" key="5">
    <source>
        <dbReference type="PIRNR" id="PIRNR005426"/>
    </source>
</evidence>
<evidence type="ECO:0000313" key="7">
    <source>
        <dbReference type="EMBL" id="PSJ80499.1"/>
    </source>
</evidence>
<evidence type="ECO:0000256" key="2">
    <source>
        <dbReference type="ARBA" id="ARBA00022630"/>
    </source>
</evidence>
<dbReference type="PANTHER" id="PTHR43425">
    <property type="entry name" value="OXYGEN-INSENSITIVE NADPH NITROREDUCTASE"/>
    <property type="match status" value="1"/>
</dbReference>
<reference evidence="7 8" key="1">
    <citation type="submission" date="2018-03" db="EMBL/GenBank/DDBJ databases">
        <title>Neisseria weixii sp. nov., isolated from the intestinal contents of Tibetan Plateau pika (Ochotona curzoniae) in Yushu, Qinghai Province, China.</title>
        <authorList>
            <person name="Gui Z."/>
        </authorList>
    </citation>
    <scope>NUCLEOTIDE SEQUENCE [LARGE SCALE GENOMIC DNA]</scope>
    <source>
        <strain evidence="7 8">ATCC 51483</strain>
    </source>
</reference>
<accession>A0A2P7U0K9</accession>
<evidence type="ECO:0000259" key="6">
    <source>
        <dbReference type="Pfam" id="PF00881"/>
    </source>
</evidence>
<dbReference type="Gene3D" id="3.40.109.10">
    <property type="entry name" value="NADH Oxidase"/>
    <property type="match status" value="1"/>
</dbReference>
<dbReference type="NCBIfam" id="NF008033">
    <property type="entry name" value="PRK10765.1"/>
    <property type="match status" value="1"/>
</dbReference>
<comment type="similarity">
    <text evidence="1 5">Belongs to the flavin oxidoreductase frp family.</text>
</comment>
<dbReference type="CDD" id="cd02146">
    <property type="entry name" value="NfsA-like"/>
    <property type="match status" value="1"/>
</dbReference>
<dbReference type="InterPro" id="IPR029479">
    <property type="entry name" value="Nitroreductase"/>
</dbReference>
<dbReference type="GO" id="GO:0016491">
    <property type="term" value="F:oxidoreductase activity"/>
    <property type="evidence" value="ECO:0007669"/>
    <property type="project" value="UniProtKB-UniRule"/>
</dbReference>
<keyword evidence="3 5" id="KW-0288">FMN</keyword>
<protein>
    <submittedName>
        <fullName evidence="7">Oxygen-insensitive NADPH nitroreductase</fullName>
    </submittedName>
</protein>
<keyword evidence="2 5" id="KW-0285">Flavoprotein</keyword>
<evidence type="ECO:0000256" key="1">
    <source>
        <dbReference type="ARBA" id="ARBA00008366"/>
    </source>
</evidence>
<dbReference type="PANTHER" id="PTHR43425:SF2">
    <property type="entry name" value="OXYGEN-INSENSITIVE NADPH NITROREDUCTASE"/>
    <property type="match status" value="1"/>
</dbReference>
<name>A0A2P7U0K9_9NEIS</name>
<dbReference type="PIRSF" id="PIRSF005426">
    <property type="entry name" value="Frp"/>
    <property type="match status" value="1"/>
</dbReference>
<keyword evidence="4 5" id="KW-0560">Oxidoreductase</keyword>
<dbReference type="EMBL" id="PXYY01000027">
    <property type="protein sequence ID" value="PSJ80499.1"/>
    <property type="molecule type" value="Genomic_DNA"/>
</dbReference>
<dbReference type="Pfam" id="PF00881">
    <property type="entry name" value="Nitroreductase"/>
    <property type="match status" value="1"/>
</dbReference>
<evidence type="ECO:0000256" key="3">
    <source>
        <dbReference type="ARBA" id="ARBA00022643"/>
    </source>
</evidence>
<dbReference type="AlphaFoldDB" id="A0A2P7U0K9"/>
<keyword evidence="8" id="KW-1185">Reference proteome</keyword>
<organism evidence="7 8">
    <name type="scientific">Neisseria iguanae</name>
    <dbReference type="NCBI Taxonomy" id="90242"/>
    <lineage>
        <taxon>Bacteria</taxon>
        <taxon>Pseudomonadati</taxon>
        <taxon>Pseudomonadota</taxon>
        <taxon>Betaproteobacteria</taxon>
        <taxon>Neisseriales</taxon>
        <taxon>Neisseriaceae</taxon>
        <taxon>Neisseria</taxon>
    </lineage>
</organism>
<evidence type="ECO:0000256" key="4">
    <source>
        <dbReference type="ARBA" id="ARBA00023002"/>
    </source>
</evidence>
<sequence>MTFSSKSVIETALAHRSIRKFTDEPVSNEQLTAILNAGRAGPTSNFFQSTHIIRVTDPEVRRKIRDIGRALSSIDTCAELLIFCFDFAKHQSFAPESQLDWTEMVLIGAVDCGIIAQNVMLAAESLGLGGVYLGYIRNDINRTAEILKLPKHVVPMFGMALGHPAQDPMPRPRLPLEAMVSENHYQAIDGKVLADYRTLTRAYYQARSKMDTDWVEQMTESLKGEIRPEILPFLRKQGFAGR</sequence>